<feature type="transmembrane region" description="Helical" evidence="1">
    <location>
        <begin position="12"/>
        <end position="34"/>
    </location>
</feature>
<gene>
    <name evidence="2" type="ORF">E1202_11975</name>
</gene>
<comment type="caution">
    <text evidence="2">The sequence shown here is derived from an EMBL/GenBank/DDBJ whole genome shotgun (WGS) entry which is preliminary data.</text>
</comment>
<protein>
    <submittedName>
        <fullName evidence="2">Uncharacterized protein</fullName>
    </submittedName>
</protein>
<dbReference type="AlphaFoldDB" id="A0A4R5BQK1"/>
<proteinExistence type="predicted"/>
<dbReference type="RefSeq" id="WP_132682971.1">
    <property type="nucleotide sequence ID" value="NZ_SMLA01000013.1"/>
</dbReference>
<accession>A0A4R5BQK1</accession>
<name>A0A4R5BQK1_9PSEU</name>
<dbReference type="Proteomes" id="UP000294723">
    <property type="component" value="Unassembled WGS sequence"/>
</dbReference>
<feature type="transmembrane region" description="Helical" evidence="1">
    <location>
        <begin position="40"/>
        <end position="61"/>
    </location>
</feature>
<organism evidence="2 3">
    <name type="scientific">Saccharopolyspora karakumensis</name>
    <dbReference type="NCBI Taxonomy" id="2530386"/>
    <lineage>
        <taxon>Bacteria</taxon>
        <taxon>Bacillati</taxon>
        <taxon>Actinomycetota</taxon>
        <taxon>Actinomycetes</taxon>
        <taxon>Pseudonocardiales</taxon>
        <taxon>Pseudonocardiaceae</taxon>
        <taxon>Saccharopolyspora</taxon>
    </lineage>
</organism>
<evidence type="ECO:0000313" key="3">
    <source>
        <dbReference type="Proteomes" id="UP000294723"/>
    </source>
</evidence>
<keyword evidence="1" id="KW-0472">Membrane</keyword>
<evidence type="ECO:0000313" key="2">
    <source>
        <dbReference type="EMBL" id="TDD89218.1"/>
    </source>
</evidence>
<keyword evidence="1" id="KW-0812">Transmembrane</keyword>
<sequence length="190" mass="21150">MQSRPKLKPAGKAVLTGTVAIATGTAAVAAVQLLSGEGDWDLVLALLGILVPLAAGSYEFWIRPSRPELEQPVYDRIRASRDEFAQVSEQLHDLVQRSQHLVRELDDELAERDRQIAERDSELKRLEAAKRLEPEQLVLLRHLLDNSQQEAAQRSRGRDIRFLVYGAVTGALLGIPGNWIASWVQPLLFG</sequence>
<evidence type="ECO:0000256" key="1">
    <source>
        <dbReference type="SAM" id="Phobius"/>
    </source>
</evidence>
<keyword evidence="3" id="KW-1185">Reference proteome</keyword>
<dbReference type="EMBL" id="SMLA01000013">
    <property type="protein sequence ID" value="TDD89218.1"/>
    <property type="molecule type" value="Genomic_DNA"/>
</dbReference>
<reference evidence="2 3" key="1">
    <citation type="submission" date="2019-03" db="EMBL/GenBank/DDBJ databases">
        <title>Draft genome sequences of novel Actinobacteria.</title>
        <authorList>
            <person name="Sahin N."/>
            <person name="Ay H."/>
            <person name="Saygin H."/>
        </authorList>
    </citation>
    <scope>NUCLEOTIDE SEQUENCE [LARGE SCALE GENOMIC DNA]</scope>
    <source>
        <strain evidence="2 3">5K548</strain>
    </source>
</reference>
<feature type="transmembrane region" description="Helical" evidence="1">
    <location>
        <begin position="162"/>
        <end position="181"/>
    </location>
</feature>
<keyword evidence="1" id="KW-1133">Transmembrane helix</keyword>